<dbReference type="SMART" id="SM00906">
    <property type="entry name" value="Fungal_trans"/>
    <property type="match status" value="1"/>
</dbReference>
<evidence type="ECO:0000256" key="4">
    <source>
        <dbReference type="ARBA" id="ARBA00023125"/>
    </source>
</evidence>
<dbReference type="GO" id="GO:0003677">
    <property type="term" value="F:DNA binding"/>
    <property type="evidence" value="ECO:0007669"/>
    <property type="project" value="UniProtKB-KW"/>
</dbReference>
<evidence type="ECO:0000313" key="9">
    <source>
        <dbReference type="EMBL" id="OJZ80504.1"/>
    </source>
</evidence>
<sequence>MTTSHTTISTTRDRKRREQKPRVLLSCTSCREKKLRCSRERPCTNCRKRGQDAACQYNTERSNARTSGKPEPTDVHNELQFLNKRLLFLERQVTRDCNSSSTSRDDRLHVGESPSRDSSESEIASAASQVSAGGSSLTGCFLTGESGTRFVNPSHWQAIMNDAKLNRKDYNDNDGQDTHRISRPEGPVLLLGISQMMDMAELLNALPPRETADMLVDRCLNSREPSLKGLTSSAVIIHAPTFKSECRRFWDNPAGAPVAWIALLYSTLSCGIYIQHTGDPKVSSLDLPRAFYVYRNNGAVALAKSNFATPGLYKVEASILYLGIEYLQSNDYKIGLPMLLSIVSRLAIMMGYHRDPQLYHLQISSFEAEMRRRAWLVLITIDSVLAWHTGLPRVISQSLGDVRRPMNLLDSDFSPETTVLPPSRPADEVASNIVYMSAMEQMLSVANEVGDMASHPSLLPERTLELNMKLENTKSRLPSILQLQSPETRASDDETVIKQYCLEITYQRARCILHRHYLTALYPELHKGLRSVCVDAAQQVLTLYSELFQVLAKTHNQQLAWFGASRSNSDCLTAAMVISLEVITQSKNGRTVGITPQAVLIELLKASQISWRSSPRPTSETLKAAGIIGTMLDLLGYGGVGPSLASYGAQEGQPNFRESTETFLRSPSMMHDILTGDSALELFDWVRCTAPSHLLR</sequence>
<dbReference type="InterPro" id="IPR050613">
    <property type="entry name" value="Sec_Metabolite_Reg"/>
</dbReference>
<dbReference type="GO" id="GO:0000981">
    <property type="term" value="F:DNA-binding transcription factor activity, RNA polymerase II-specific"/>
    <property type="evidence" value="ECO:0007669"/>
    <property type="project" value="InterPro"/>
</dbReference>
<dbReference type="Pfam" id="PF00172">
    <property type="entry name" value="Zn_clus"/>
    <property type="match status" value="1"/>
</dbReference>
<dbReference type="EMBL" id="KV878254">
    <property type="protein sequence ID" value="OJZ80504.1"/>
    <property type="molecule type" value="Genomic_DNA"/>
</dbReference>
<feature type="region of interest" description="Disordered" evidence="7">
    <location>
        <begin position="1"/>
        <end position="20"/>
    </location>
</feature>
<reference evidence="10" key="1">
    <citation type="journal article" date="2017" name="Genome Biol.">
        <title>Comparative genomics reveals high biological diversity and specific adaptations in the industrially and medically important fungal genus Aspergillus.</title>
        <authorList>
            <person name="de Vries R.P."/>
            <person name="Riley R."/>
            <person name="Wiebenga A."/>
            <person name="Aguilar-Osorio G."/>
            <person name="Amillis S."/>
            <person name="Uchima C.A."/>
            <person name="Anderluh G."/>
            <person name="Asadollahi M."/>
            <person name="Askin M."/>
            <person name="Barry K."/>
            <person name="Battaglia E."/>
            <person name="Bayram O."/>
            <person name="Benocci T."/>
            <person name="Braus-Stromeyer S.A."/>
            <person name="Caldana C."/>
            <person name="Canovas D."/>
            <person name="Cerqueira G.C."/>
            <person name="Chen F."/>
            <person name="Chen W."/>
            <person name="Choi C."/>
            <person name="Clum A."/>
            <person name="Dos Santos R.A."/>
            <person name="Damasio A.R."/>
            <person name="Diallinas G."/>
            <person name="Emri T."/>
            <person name="Fekete E."/>
            <person name="Flipphi M."/>
            <person name="Freyberg S."/>
            <person name="Gallo A."/>
            <person name="Gournas C."/>
            <person name="Habgood R."/>
            <person name="Hainaut M."/>
            <person name="Harispe M.L."/>
            <person name="Henrissat B."/>
            <person name="Hilden K.S."/>
            <person name="Hope R."/>
            <person name="Hossain A."/>
            <person name="Karabika E."/>
            <person name="Karaffa L."/>
            <person name="Karanyi Z."/>
            <person name="Krasevec N."/>
            <person name="Kuo A."/>
            <person name="Kusch H."/>
            <person name="LaButti K."/>
            <person name="Lagendijk E.L."/>
            <person name="Lapidus A."/>
            <person name="Levasseur A."/>
            <person name="Lindquist E."/>
            <person name="Lipzen A."/>
            <person name="Logrieco A.F."/>
            <person name="MacCabe A."/>
            <person name="Maekelae M.R."/>
            <person name="Malavazi I."/>
            <person name="Melin P."/>
            <person name="Meyer V."/>
            <person name="Mielnichuk N."/>
            <person name="Miskei M."/>
            <person name="Molnar A.P."/>
            <person name="Mule G."/>
            <person name="Ngan C.Y."/>
            <person name="Orejas M."/>
            <person name="Orosz E."/>
            <person name="Ouedraogo J.P."/>
            <person name="Overkamp K.M."/>
            <person name="Park H.-S."/>
            <person name="Perrone G."/>
            <person name="Piumi F."/>
            <person name="Punt P.J."/>
            <person name="Ram A.F."/>
            <person name="Ramon A."/>
            <person name="Rauscher S."/>
            <person name="Record E."/>
            <person name="Riano-Pachon D.M."/>
            <person name="Robert V."/>
            <person name="Roehrig J."/>
            <person name="Ruller R."/>
            <person name="Salamov A."/>
            <person name="Salih N.S."/>
            <person name="Samson R.A."/>
            <person name="Sandor E."/>
            <person name="Sanguinetti M."/>
            <person name="Schuetze T."/>
            <person name="Sepcic K."/>
            <person name="Shelest E."/>
            <person name="Sherlock G."/>
            <person name="Sophianopoulou V."/>
            <person name="Squina F.M."/>
            <person name="Sun H."/>
            <person name="Susca A."/>
            <person name="Todd R.B."/>
            <person name="Tsang A."/>
            <person name="Unkles S.E."/>
            <person name="van de Wiele N."/>
            <person name="van Rossen-Uffink D."/>
            <person name="Oliveira J.V."/>
            <person name="Vesth T.C."/>
            <person name="Visser J."/>
            <person name="Yu J.-H."/>
            <person name="Zhou M."/>
            <person name="Andersen M.R."/>
            <person name="Archer D.B."/>
            <person name="Baker S.E."/>
            <person name="Benoit I."/>
            <person name="Brakhage A.A."/>
            <person name="Braus G.H."/>
            <person name="Fischer R."/>
            <person name="Frisvad J.C."/>
            <person name="Goldman G.H."/>
            <person name="Houbraken J."/>
            <person name="Oakley B."/>
            <person name="Pocsi I."/>
            <person name="Scazzocchio C."/>
            <person name="Seiboth B."/>
            <person name="vanKuyk P.A."/>
            <person name="Wortman J."/>
            <person name="Dyer P.S."/>
            <person name="Grigoriev I.V."/>
        </authorList>
    </citation>
    <scope>NUCLEOTIDE SEQUENCE [LARGE SCALE GENOMIC DNA]</scope>
    <source>
        <strain evidence="10">CBS 106.47</strain>
    </source>
</reference>
<dbReference type="SMART" id="SM00066">
    <property type="entry name" value="GAL4"/>
    <property type="match status" value="1"/>
</dbReference>
<protein>
    <recommendedName>
        <fullName evidence="8">Zn(2)-C6 fungal-type domain-containing protein</fullName>
    </recommendedName>
</protein>
<feature type="domain" description="Zn(2)-C6 fungal-type" evidence="8">
    <location>
        <begin position="26"/>
        <end position="57"/>
    </location>
</feature>
<keyword evidence="4" id="KW-0238">DNA-binding</keyword>
<dbReference type="PROSITE" id="PS00463">
    <property type="entry name" value="ZN2_CY6_FUNGAL_1"/>
    <property type="match status" value="1"/>
</dbReference>
<comment type="subcellular location">
    <subcellularLocation>
        <location evidence="1">Nucleus</location>
    </subcellularLocation>
</comment>
<keyword evidence="5" id="KW-0804">Transcription</keyword>
<dbReference type="CDD" id="cd00067">
    <property type="entry name" value="GAL4"/>
    <property type="match status" value="1"/>
</dbReference>
<keyword evidence="3" id="KW-0805">Transcription regulation</keyword>
<dbReference type="Gene3D" id="4.10.240.10">
    <property type="entry name" value="Zn(2)-C6 fungal-type DNA-binding domain"/>
    <property type="match status" value="1"/>
</dbReference>
<dbReference type="PANTHER" id="PTHR31001">
    <property type="entry name" value="UNCHARACTERIZED TRANSCRIPTIONAL REGULATORY PROTEIN"/>
    <property type="match status" value="1"/>
</dbReference>
<gene>
    <name evidence="9" type="ORF">ASPFODRAFT_704742</name>
</gene>
<dbReference type="GO" id="GO:0008270">
    <property type="term" value="F:zinc ion binding"/>
    <property type="evidence" value="ECO:0007669"/>
    <property type="project" value="InterPro"/>
</dbReference>
<dbReference type="GO" id="GO:0005634">
    <property type="term" value="C:nucleus"/>
    <property type="evidence" value="ECO:0007669"/>
    <property type="project" value="UniProtKB-SubCell"/>
</dbReference>
<evidence type="ECO:0000256" key="5">
    <source>
        <dbReference type="ARBA" id="ARBA00023163"/>
    </source>
</evidence>
<feature type="compositionally biased region" description="Low complexity" evidence="7">
    <location>
        <begin position="121"/>
        <end position="134"/>
    </location>
</feature>
<evidence type="ECO:0000256" key="3">
    <source>
        <dbReference type="ARBA" id="ARBA00023015"/>
    </source>
</evidence>
<dbReference type="GO" id="GO:0006351">
    <property type="term" value="P:DNA-templated transcription"/>
    <property type="evidence" value="ECO:0007669"/>
    <property type="project" value="InterPro"/>
</dbReference>
<dbReference type="OrthoDB" id="4934715at2759"/>
<dbReference type="SUPFAM" id="SSF57701">
    <property type="entry name" value="Zn2/Cys6 DNA-binding domain"/>
    <property type="match status" value="1"/>
</dbReference>
<dbReference type="InterPro" id="IPR007219">
    <property type="entry name" value="XnlR_reg_dom"/>
</dbReference>
<proteinExistence type="predicted"/>
<keyword evidence="2" id="KW-0479">Metal-binding</keyword>
<feature type="region of interest" description="Disordered" evidence="7">
    <location>
        <begin position="97"/>
        <end position="134"/>
    </location>
</feature>
<evidence type="ECO:0000256" key="6">
    <source>
        <dbReference type="ARBA" id="ARBA00023242"/>
    </source>
</evidence>
<evidence type="ECO:0000313" key="10">
    <source>
        <dbReference type="Proteomes" id="UP000184063"/>
    </source>
</evidence>
<dbReference type="CDD" id="cd12148">
    <property type="entry name" value="fungal_TF_MHR"/>
    <property type="match status" value="1"/>
</dbReference>
<dbReference type="PROSITE" id="PS50048">
    <property type="entry name" value="ZN2_CY6_FUNGAL_2"/>
    <property type="match status" value="1"/>
</dbReference>
<organism evidence="9 10">
    <name type="scientific">Aspergillus luchuensis (strain CBS 106.47)</name>
    <dbReference type="NCBI Taxonomy" id="1137211"/>
    <lineage>
        <taxon>Eukaryota</taxon>
        <taxon>Fungi</taxon>
        <taxon>Dikarya</taxon>
        <taxon>Ascomycota</taxon>
        <taxon>Pezizomycotina</taxon>
        <taxon>Eurotiomycetes</taxon>
        <taxon>Eurotiomycetidae</taxon>
        <taxon>Eurotiales</taxon>
        <taxon>Aspergillaceae</taxon>
        <taxon>Aspergillus</taxon>
        <taxon>Aspergillus subgen. Circumdati</taxon>
    </lineage>
</organism>
<accession>A0A1M3T160</accession>
<dbReference type="VEuPathDB" id="FungiDB:ASPFODRAFT_704742"/>
<evidence type="ECO:0000256" key="7">
    <source>
        <dbReference type="SAM" id="MobiDB-lite"/>
    </source>
</evidence>
<name>A0A1M3T160_ASPLC</name>
<dbReference type="PANTHER" id="PTHR31001:SF86">
    <property type="entry name" value="ZN(II)2CYS6 TRANSCRIPTION FACTOR (EUROFUNG)"/>
    <property type="match status" value="1"/>
</dbReference>
<dbReference type="InterPro" id="IPR001138">
    <property type="entry name" value="Zn2Cys6_DnaBD"/>
</dbReference>
<evidence type="ECO:0000256" key="2">
    <source>
        <dbReference type="ARBA" id="ARBA00022723"/>
    </source>
</evidence>
<feature type="compositionally biased region" description="Low complexity" evidence="7">
    <location>
        <begin position="1"/>
        <end position="10"/>
    </location>
</feature>
<keyword evidence="6" id="KW-0539">Nucleus</keyword>
<dbReference type="GO" id="GO:0009893">
    <property type="term" value="P:positive regulation of metabolic process"/>
    <property type="evidence" value="ECO:0007669"/>
    <property type="project" value="UniProtKB-ARBA"/>
</dbReference>
<evidence type="ECO:0000256" key="1">
    <source>
        <dbReference type="ARBA" id="ARBA00004123"/>
    </source>
</evidence>
<dbReference type="Pfam" id="PF04082">
    <property type="entry name" value="Fungal_trans"/>
    <property type="match status" value="1"/>
</dbReference>
<dbReference type="InterPro" id="IPR036864">
    <property type="entry name" value="Zn2-C6_fun-type_DNA-bd_sf"/>
</dbReference>
<dbReference type="AlphaFoldDB" id="A0A1M3T160"/>
<dbReference type="Proteomes" id="UP000184063">
    <property type="component" value="Unassembled WGS sequence"/>
</dbReference>
<feature type="compositionally biased region" description="Basic and acidic residues" evidence="7">
    <location>
        <begin position="103"/>
        <end position="119"/>
    </location>
</feature>
<evidence type="ECO:0000259" key="8">
    <source>
        <dbReference type="PROSITE" id="PS50048"/>
    </source>
</evidence>